<sequence length="348" mass="37459">MASHPEFDQNTGAMEVAKAFEEQVRGKTALVVGVSPQSLGESITLSLASQNPAHLILASRTRSKLEEIADQVKKSGSTARVSILVLDLGSQKDVERAAKEISGLTDRLDIMINNAGLCVVKREFTPEGIELQFGANHIGPFLLTNLLTPLLLRTARSPTTSPGSVRVVNVTSQGHRLCPIRFHDYNFDGKDIPAEERWAEGLPPSLTNGRDGEFYPGFIAYGQSKTANVLFAVELTERLGKEGVMAYAVHPGSIETSLSRNLDTEGQATIANTSTFWKNLDQGGATILVAALDPALSKPNPESVYLSDCQLEPPAPHASDPAAAKRLWDLSEELVGRKFGADKAVSVM</sequence>
<organism evidence="2 3">
    <name type="scientific">Lineolata rhizophorae</name>
    <dbReference type="NCBI Taxonomy" id="578093"/>
    <lineage>
        <taxon>Eukaryota</taxon>
        <taxon>Fungi</taxon>
        <taxon>Dikarya</taxon>
        <taxon>Ascomycota</taxon>
        <taxon>Pezizomycotina</taxon>
        <taxon>Dothideomycetes</taxon>
        <taxon>Dothideomycetes incertae sedis</taxon>
        <taxon>Lineolatales</taxon>
        <taxon>Lineolataceae</taxon>
        <taxon>Lineolata</taxon>
    </lineage>
</organism>
<keyword evidence="1" id="KW-0560">Oxidoreductase</keyword>
<dbReference type="Gene3D" id="3.40.50.720">
    <property type="entry name" value="NAD(P)-binding Rossmann-like Domain"/>
    <property type="match status" value="1"/>
</dbReference>
<dbReference type="SUPFAM" id="SSF51735">
    <property type="entry name" value="NAD(P)-binding Rossmann-fold domains"/>
    <property type="match status" value="1"/>
</dbReference>
<evidence type="ECO:0000313" key="3">
    <source>
        <dbReference type="Proteomes" id="UP000799766"/>
    </source>
</evidence>
<dbReference type="PANTHER" id="PTHR43157">
    <property type="entry name" value="PHOSPHATIDYLINOSITOL-GLYCAN BIOSYNTHESIS CLASS F PROTEIN-RELATED"/>
    <property type="match status" value="1"/>
</dbReference>
<dbReference type="InterPro" id="IPR036291">
    <property type="entry name" value="NAD(P)-bd_dom_sf"/>
</dbReference>
<evidence type="ECO:0008006" key="4">
    <source>
        <dbReference type="Google" id="ProtNLM"/>
    </source>
</evidence>
<gene>
    <name evidence="2" type="ORF">BDY21DRAFT_330937</name>
</gene>
<protein>
    <recommendedName>
        <fullName evidence="4">Short-chain dehydrogenase</fullName>
    </recommendedName>
</protein>
<dbReference type="InterPro" id="IPR002347">
    <property type="entry name" value="SDR_fam"/>
</dbReference>
<evidence type="ECO:0000313" key="2">
    <source>
        <dbReference type="EMBL" id="KAF2462266.1"/>
    </source>
</evidence>
<dbReference type="EMBL" id="MU001670">
    <property type="protein sequence ID" value="KAF2462266.1"/>
    <property type="molecule type" value="Genomic_DNA"/>
</dbReference>
<dbReference type="PRINTS" id="PR00081">
    <property type="entry name" value="GDHRDH"/>
</dbReference>
<dbReference type="OrthoDB" id="191139at2759"/>
<name>A0A6A6PE66_9PEZI</name>
<dbReference type="GO" id="GO:0016491">
    <property type="term" value="F:oxidoreductase activity"/>
    <property type="evidence" value="ECO:0007669"/>
    <property type="project" value="UniProtKB-KW"/>
</dbReference>
<proteinExistence type="predicted"/>
<evidence type="ECO:0000256" key="1">
    <source>
        <dbReference type="ARBA" id="ARBA00023002"/>
    </source>
</evidence>
<accession>A0A6A6PE66</accession>
<dbReference type="AlphaFoldDB" id="A0A6A6PE66"/>
<keyword evidence="3" id="KW-1185">Reference proteome</keyword>
<dbReference type="Proteomes" id="UP000799766">
    <property type="component" value="Unassembled WGS sequence"/>
</dbReference>
<dbReference type="Pfam" id="PF00106">
    <property type="entry name" value="adh_short"/>
    <property type="match status" value="1"/>
</dbReference>
<reference evidence="2" key="1">
    <citation type="journal article" date="2020" name="Stud. Mycol.">
        <title>101 Dothideomycetes genomes: a test case for predicting lifestyles and emergence of pathogens.</title>
        <authorList>
            <person name="Haridas S."/>
            <person name="Albert R."/>
            <person name="Binder M."/>
            <person name="Bloem J."/>
            <person name="Labutti K."/>
            <person name="Salamov A."/>
            <person name="Andreopoulos B."/>
            <person name="Baker S."/>
            <person name="Barry K."/>
            <person name="Bills G."/>
            <person name="Bluhm B."/>
            <person name="Cannon C."/>
            <person name="Castanera R."/>
            <person name="Culley D."/>
            <person name="Daum C."/>
            <person name="Ezra D."/>
            <person name="Gonzalez J."/>
            <person name="Henrissat B."/>
            <person name="Kuo A."/>
            <person name="Liang C."/>
            <person name="Lipzen A."/>
            <person name="Lutzoni F."/>
            <person name="Magnuson J."/>
            <person name="Mondo S."/>
            <person name="Nolan M."/>
            <person name="Ohm R."/>
            <person name="Pangilinan J."/>
            <person name="Park H.-J."/>
            <person name="Ramirez L."/>
            <person name="Alfaro M."/>
            <person name="Sun H."/>
            <person name="Tritt A."/>
            <person name="Yoshinaga Y."/>
            <person name="Zwiers L.-H."/>
            <person name="Turgeon B."/>
            <person name="Goodwin S."/>
            <person name="Spatafora J."/>
            <person name="Crous P."/>
            <person name="Grigoriev I."/>
        </authorList>
    </citation>
    <scope>NUCLEOTIDE SEQUENCE</scope>
    <source>
        <strain evidence="2">ATCC 16933</strain>
    </source>
</reference>
<dbReference type="PANTHER" id="PTHR43157:SF31">
    <property type="entry name" value="PHOSPHATIDYLINOSITOL-GLYCAN BIOSYNTHESIS CLASS F PROTEIN"/>
    <property type="match status" value="1"/>
</dbReference>